<dbReference type="Pfam" id="PF16301">
    <property type="entry name" value="DUF4943"/>
    <property type="match status" value="1"/>
</dbReference>
<dbReference type="RefSeq" id="WP_119351268.1">
    <property type="nucleotide sequence ID" value="NZ_QWET01000016.1"/>
</dbReference>
<protein>
    <submittedName>
        <fullName evidence="1">Uncharacterized protein</fullName>
    </submittedName>
</protein>
<evidence type="ECO:0000313" key="2">
    <source>
        <dbReference type="Proteomes" id="UP000266441"/>
    </source>
</evidence>
<dbReference type="EMBL" id="QWET01000016">
    <property type="protein sequence ID" value="RIH63810.1"/>
    <property type="molecule type" value="Genomic_DNA"/>
</dbReference>
<name>A0A399D0C9_9BACT</name>
<dbReference type="Proteomes" id="UP000266441">
    <property type="component" value="Unassembled WGS sequence"/>
</dbReference>
<comment type="caution">
    <text evidence="1">The sequence shown here is derived from an EMBL/GenBank/DDBJ whole genome shotgun (WGS) entry which is preliminary data.</text>
</comment>
<dbReference type="OrthoDB" id="680836at2"/>
<keyword evidence="2" id="KW-1185">Reference proteome</keyword>
<dbReference type="AlphaFoldDB" id="A0A399D0C9"/>
<evidence type="ECO:0000313" key="1">
    <source>
        <dbReference type="EMBL" id="RIH63810.1"/>
    </source>
</evidence>
<accession>A0A399D0C9</accession>
<proteinExistence type="predicted"/>
<sequence>MINLFILKELLFWGNRPGKVFLGEYVLWCVQYTIDGHFPPLNPFMVNTNEQKIGKGIAAEEVLLVRDYYKNWWNLYP</sequence>
<reference evidence="1 2" key="1">
    <citation type="journal article" date="2015" name="Int. J. Syst. Evol. Microbiol.">
        <title>Mariniphaga sediminis sp. nov., isolated from coastal sediment.</title>
        <authorList>
            <person name="Wang F.Q."/>
            <person name="Shen Q.Y."/>
            <person name="Chen G.J."/>
            <person name="Du Z.J."/>
        </authorList>
    </citation>
    <scope>NUCLEOTIDE SEQUENCE [LARGE SCALE GENOMIC DNA]</scope>
    <source>
        <strain evidence="1 2">SY21</strain>
    </source>
</reference>
<dbReference type="InterPro" id="IPR032546">
    <property type="entry name" value="DUF4943"/>
</dbReference>
<organism evidence="1 2">
    <name type="scientific">Mariniphaga sediminis</name>
    <dbReference type="NCBI Taxonomy" id="1628158"/>
    <lineage>
        <taxon>Bacteria</taxon>
        <taxon>Pseudomonadati</taxon>
        <taxon>Bacteroidota</taxon>
        <taxon>Bacteroidia</taxon>
        <taxon>Marinilabiliales</taxon>
        <taxon>Prolixibacteraceae</taxon>
        <taxon>Mariniphaga</taxon>
    </lineage>
</organism>
<gene>
    <name evidence="1" type="ORF">D1164_17910</name>
</gene>